<dbReference type="SUPFAM" id="SSF82282">
    <property type="entry name" value="Homocysteine S-methyltransferase"/>
    <property type="match status" value="1"/>
</dbReference>
<evidence type="ECO:0000259" key="5">
    <source>
        <dbReference type="PROSITE" id="PS50970"/>
    </source>
</evidence>
<evidence type="ECO:0000256" key="2">
    <source>
        <dbReference type="ARBA" id="ARBA00022679"/>
    </source>
</evidence>
<dbReference type="EMBL" id="VUMV01000009">
    <property type="protein sequence ID" value="MST82814.1"/>
    <property type="molecule type" value="Genomic_DNA"/>
</dbReference>
<dbReference type="PIRSF" id="PIRSF037505">
    <property type="entry name" value="Betaine_HMT"/>
    <property type="match status" value="1"/>
</dbReference>
<evidence type="ECO:0000313" key="6">
    <source>
        <dbReference type="EMBL" id="MST82814.1"/>
    </source>
</evidence>
<evidence type="ECO:0000256" key="1">
    <source>
        <dbReference type="ARBA" id="ARBA00022603"/>
    </source>
</evidence>
<dbReference type="Gene3D" id="3.20.20.330">
    <property type="entry name" value="Homocysteine-binding-like domain"/>
    <property type="match status" value="1"/>
</dbReference>
<evidence type="ECO:0000256" key="4">
    <source>
        <dbReference type="PROSITE-ProRule" id="PRU00333"/>
    </source>
</evidence>
<keyword evidence="7" id="KW-1185">Reference proteome</keyword>
<organism evidence="6 7">
    <name type="scientific">Bilifractor porci</name>
    <dbReference type="NCBI Taxonomy" id="2606636"/>
    <lineage>
        <taxon>Bacteria</taxon>
        <taxon>Bacillati</taxon>
        <taxon>Bacillota</taxon>
        <taxon>Clostridia</taxon>
        <taxon>Lachnospirales</taxon>
        <taxon>Lachnospiraceae</taxon>
        <taxon>Bilifractor</taxon>
    </lineage>
</organism>
<dbReference type="Proteomes" id="UP000466864">
    <property type="component" value="Unassembled WGS sequence"/>
</dbReference>
<dbReference type="InterPro" id="IPR003726">
    <property type="entry name" value="HCY_dom"/>
</dbReference>
<dbReference type="PROSITE" id="PS50970">
    <property type="entry name" value="HCY"/>
    <property type="match status" value="1"/>
</dbReference>
<dbReference type="GO" id="GO:0032259">
    <property type="term" value="P:methylation"/>
    <property type="evidence" value="ECO:0007669"/>
    <property type="project" value="UniProtKB-KW"/>
</dbReference>
<keyword evidence="1 4" id="KW-0489">Methyltransferase</keyword>
<dbReference type="PANTHER" id="PTHR11103">
    <property type="entry name" value="SLR1189 PROTEIN"/>
    <property type="match status" value="1"/>
</dbReference>
<dbReference type="PANTHER" id="PTHR11103:SF18">
    <property type="entry name" value="SLR1189 PROTEIN"/>
    <property type="match status" value="1"/>
</dbReference>
<gene>
    <name evidence="6" type="ORF">FYJ60_10895</name>
</gene>
<keyword evidence="3 4" id="KW-0862">Zinc</keyword>
<comment type="cofactor">
    <cofactor evidence="3">
        <name>Zn(2+)</name>
        <dbReference type="ChEBI" id="CHEBI:29105"/>
    </cofactor>
    <text evidence="3">Binds 1 zinc ion per subunit.</text>
</comment>
<feature type="binding site" evidence="3 4">
    <location>
        <position position="293"/>
    </location>
    <ligand>
        <name>Zn(2+)</name>
        <dbReference type="ChEBI" id="CHEBI:29105"/>
    </ligand>
</feature>
<dbReference type="GO" id="GO:0008168">
    <property type="term" value="F:methyltransferase activity"/>
    <property type="evidence" value="ECO:0007669"/>
    <property type="project" value="UniProtKB-UniRule"/>
</dbReference>
<keyword evidence="3 4" id="KW-0479">Metal-binding</keyword>
<accession>A0A7X2P9P1</accession>
<dbReference type="InterPro" id="IPR036589">
    <property type="entry name" value="HCY_dom_sf"/>
</dbReference>
<dbReference type="AlphaFoldDB" id="A0A7X2P9P1"/>
<feature type="binding site" evidence="3 4">
    <location>
        <position position="227"/>
    </location>
    <ligand>
        <name>Zn(2+)</name>
        <dbReference type="ChEBI" id="CHEBI:29105"/>
    </ligand>
</feature>
<dbReference type="GO" id="GO:0009086">
    <property type="term" value="P:methionine biosynthetic process"/>
    <property type="evidence" value="ECO:0007669"/>
    <property type="project" value="InterPro"/>
</dbReference>
<feature type="domain" description="Hcy-binding" evidence="5">
    <location>
        <begin position="19"/>
        <end position="308"/>
    </location>
</feature>
<dbReference type="InterPro" id="IPR017226">
    <property type="entry name" value="BHMT-like"/>
</dbReference>
<proteinExistence type="predicted"/>
<comment type="caution">
    <text evidence="6">The sequence shown here is derived from an EMBL/GenBank/DDBJ whole genome shotgun (WGS) entry which is preliminary data.</text>
</comment>
<evidence type="ECO:0000256" key="3">
    <source>
        <dbReference type="PIRSR" id="PIRSR037505-2"/>
    </source>
</evidence>
<sequence length="311" mass="32999">MEERAWTAGGRGRRTDMTKEEFRKMVSGGPVILDGATGTNLFAAGMPHGVSTEQWVLENPEVIKKLQRDYIEAGSQVIYTPTFGANRAVLSRFGLQDHVRDMNLRLAEFSLSVSAGRALTAGDLSPTGKLSVSAGGDTPDEQIFEIYREQAEALLEAGVDLFAVESMMSVTETLIACDAVNDAAGGKIPVIASILSGTDGHTYYDGTVYKALPVLESAGISAFGVNCNMNPMQLETVVRNLAGSAKVPVLAKPNAGLPVFDASGAASYDMNAETFAKGMAVLYRDGASLLGGCCGTDPDFIRAMKKQLKQL</sequence>
<name>A0A7X2P9P1_9FIRM</name>
<feature type="binding site" evidence="3 4">
    <location>
        <position position="294"/>
    </location>
    <ligand>
        <name>Zn(2+)</name>
        <dbReference type="ChEBI" id="CHEBI:29105"/>
    </ligand>
</feature>
<dbReference type="Pfam" id="PF02574">
    <property type="entry name" value="S-methyl_trans"/>
    <property type="match status" value="1"/>
</dbReference>
<keyword evidence="2 4" id="KW-0808">Transferase</keyword>
<evidence type="ECO:0000313" key="7">
    <source>
        <dbReference type="Proteomes" id="UP000466864"/>
    </source>
</evidence>
<dbReference type="GO" id="GO:0008270">
    <property type="term" value="F:zinc ion binding"/>
    <property type="evidence" value="ECO:0007669"/>
    <property type="project" value="InterPro"/>
</dbReference>
<reference evidence="6 7" key="1">
    <citation type="submission" date="2019-08" db="EMBL/GenBank/DDBJ databases">
        <title>In-depth cultivation of the pig gut microbiome towards novel bacterial diversity and tailored functional studies.</title>
        <authorList>
            <person name="Wylensek D."/>
            <person name="Hitch T.C.A."/>
            <person name="Clavel T."/>
        </authorList>
    </citation>
    <scope>NUCLEOTIDE SEQUENCE [LARGE SCALE GENOMIC DNA]</scope>
    <source>
        <strain evidence="6 7">Oil+RF-744-WCA-WT-13</strain>
    </source>
</reference>
<protein>
    <submittedName>
        <fullName evidence="6">Homocysteine S-methyltransferase family protein</fullName>
    </submittedName>
</protein>